<keyword evidence="2" id="KW-1185">Reference proteome</keyword>
<dbReference type="EMBL" id="CP023434">
    <property type="protein sequence ID" value="AXY24735.1"/>
    <property type="molecule type" value="Genomic_DNA"/>
</dbReference>
<evidence type="ECO:0008006" key="3">
    <source>
        <dbReference type="Google" id="ProtNLM"/>
    </source>
</evidence>
<gene>
    <name evidence="1" type="ORF">CL176_01090</name>
</gene>
<dbReference type="AlphaFoldDB" id="A0A347WI28"/>
<dbReference type="Proteomes" id="UP000263232">
    <property type="component" value="Chromosome"/>
</dbReference>
<evidence type="ECO:0000313" key="1">
    <source>
        <dbReference type="EMBL" id="AXY24735.1"/>
    </source>
</evidence>
<protein>
    <recommendedName>
        <fullName evidence="3">Transposase</fullName>
    </recommendedName>
</protein>
<evidence type="ECO:0000313" key="2">
    <source>
        <dbReference type="Proteomes" id="UP000263232"/>
    </source>
</evidence>
<sequence>MADLAQKYQDDFEAAVGTARYEGREEGREEGRAEERYELVSTMHENGVSTEMIAEYTNMTPAEVKQILQAPKLKLID</sequence>
<name>A0A347WI28_9LACT</name>
<organism evidence="1 2">
    <name type="scientific">Suicoccus acidiformans</name>
    <dbReference type="NCBI Taxonomy" id="2036206"/>
    <lineage>
        <taxon>Bacteria</taxon>
        <taxon>Bacillati</taxon>
        <taxon>Bacillota</taxon>
        <taxon>Bacilli</taxon>
        <taxon>Lactobacillales</taxon>
        <taxon>Aerococcaceae</taxon>
        <taxon>Suicoccus</taxon>
    </lineage>
</organism>
<proteinExistence type="predicted"/>
<reference evidence="1 2" key="1">
    <citation type="submission" date="2017-09" db="EMBL/GenBank/DDBJ databases">
        <title>Complete genome sequence of Oxytococcus suis strain ZY16052.</title>
        <authorList>
            <person name="Li F."/>
        </authorList>
    </citation>
    <scope>NUCLEOTIDE SEQUENCE [LARGE SCALE GENOMIC DNA]</scope>
    <source>
        <strain evidence="1 2">ZY16052</strain>
    </source>
</reference>
<dbReference type="KEGG" id="abae:CL176_01090"/>
<dbReference type="RefSeq" id="WP_118989659.1">
    <property type="nucleotide sequence ID" value="NZ_CP023434.1"/>
</dbReference>
<accession>A0A347WI28</accession>